<sequence>MSLKPFLHAACLAFVEQRIAAARAAMEAAQESALSNTKSSAGDKYETSCEKKHVVPAVT</sequence>
<dbReference type="EMBL" id="BAABGZ010000006">
    <property type="protein sequence ID" value="GAA4346568.1"/>
    <property type="molecule type" value="Genomic_DNA"/>
</dbReference>
<evidence type="ECO:0000313" key="2">
    <source>
        <dbReference type="Proteomes" id="UP001501153"/>
    </source>
</evidence>
<accession>A0ABP8HX23</accession>
<protein>
    <submittedName>
        <fullName evidence="1">Uncharacterized protein</fullName>
    </submittedName>
</protein>
<organism evidence="1 2">
    <name type="scientific">Hymenobacter saemangeumensis</name>
    <dbReference type="NCBI Taxonomy" id="1084522"/>
    <lineage>
        <taxon>Bacteria</taxon>
        <taxon>Pseudomonadati</taxon>
        <taxon>Bacteroidota</taxon>
        <taxon>Cytophagia</taxon>
        <taxon>Cytophagales</taxon>
        <taxon>Hymenobacteraceae</taxon>
        <taxon>Hymenobacter</taxon>
    </lineage>
</organism>
<comment type="caution">
    <text evidence="1">The sequence shown here is derived from an EMBL/GenBank/DDBJ whole genome shotgun (WGS) entry which is preliminary data.</text>
</comment>
<proteinExistence type="predicted"/>
<name>A0ABP8HX23_9BACT</name>
<keyword evidence="2" id="KW-1185">Reference proteome</keyword>
<dbReference type="Proteomes" id="UP001501153">
    <property type="component" value="Unassembled WGS sequence"/>
</dbReference>
<evidence type="ECO:0000313" key="1">
    <source>
        <dbReference type="EMBL" id="GAA4346568.1"/>
    </source>
</evidence>
<gene>
    <name evidence="1" type="ORF">GCM10023185_01010</name>
</gene>
<reference evidence="2" key="1">
    <citation type="journal article" date="2019" name="Int. J. Syst. Evol. Microbiol.">
        <title>The Global Catalogue of Microorganisms (GCM) 10K type strain sequencing project: providing services to taxonomists for standard genome sequencing and annotation.</title>
        <authorList>
            <consortium name="The Broad Institute Genomics Platform"/>
            <consortium name="The Broad Institute Genome Sequencing Center for Infectious Disease"/>
            <person name="Wu L."/>
            <person name="Ma J."/>
        </authorList>
    </citation>
    <scope>NUCLEOTIDE SEQUENCE [LARGE SCALE GENOMIC DNA]</scope>
    <source>
        <strain evidence="2">JCM 17923</strain>
    </source>
</reference>